<dbReference type="Pfam" id="PF08240">
    <property type="entry name" value="ADH_N"/>
    <property type="match status" value="1"/>
</dbReference>
<sequence>MKSLRLYDKQDLRYEEVDEPVINRSDMVKIQVKSAGICGSDLSRYKKLGPYVSGMVFGHEFSGEVVDIGSDVTNVKVGDRVACSPSLICRHQGKDECQYCKKAEFARCENLTVLGAIYPGGFAEYTVLPAENVVRLTDNVSYEEAAMIEPSSVVLHGLYKLNFKVGNQVVVIGCGNIGLMAIKWLNIMGASKIIAVDINDDALIRAKETGATDTINSMKSKTELEIKELTGGLGADHVVEAAGSPVTSVHAFSYAKKGGEIVYLGIPYSDINFERYYFEKIVRSELTVYGSWNSVSGVYPGNEWTTTVDALSSGLLKLEDLITHRLELSDGEQVFHKMTNRNLSDERFGKVMFSI</sequence>
<dbReference type="PANTHER" id="PTHR43401">
    <property type="entry name" value="L-THREONINE 3-DEHYDROGENASE"/>
    <property type="match status" value="1"/>
</dbReference>
<keyword evidence="7" id="KW-1185">Reference proteome</keyword>
<dbReference type="EMBL" id="CP102451">
    <property type="protein sequence ID" value="UUV98587.1"/>
    <property type="molecule type" value="Genomic_DNA"/>
</dbReference>
<name>A0ABY5NYI9_9ENTE</name>
<comment type="similarity">
    <text evidence="4">Belongs to the zinc-containing alcohol dehydrogenase family.</text>
</comment>
<dbReference type="InterPro" id="IPR050129">
    <property type="entry name" value="Zn_alcohol_dh"/>
</dbReference>
<comment type="cofactor">
    <cofactor evidence="4">
        <name>Zn(2+)</name>
        <dbReference type="ChEBI" id="CHEBI:29105"/>
    </cofactor>
</comment>
<dbReference type="InterPro" id="IPR013154">
    <property type="entry name" value="ADH-like_N"/>
</dbReference>
<dbReference type="InterPro" id="IPR036291">
    <property type="entry name" value="NAD(P)-bd_dom_sf"/>
</dbReference>
<dbReference type="InterPro" id="IPR020843">
    <property type="entry name" value="ER"/>
</dbReference>
<proteinExistence type="inferred from homology"/>
<dbReference type="CDD" id="cd08236">
    <property type="entry name" value="sugar_DH"/>
    <property type="match status" value="1"/>
</dbReference>
<keyword evidence="3 6" id="KW-0560">Oxidoreductase</keyword>
<dbReference type="SUPFAM" id="SSF51735">
    <property type="entry name" value="NAD(P)-binding Rossmann-fold domains"/>
    <property type="match status" value="1"/>
</dbReference>
<protein>
    <submittedName>
        <fullName evidence="6">Galactitol 1-phosphate 5-dehydrogenase</fullName>
        <ecNumber evidence="6">1.1.1.251</ecNumber>
    </submittedName>
</protein>
<reference evidence="6" key="1">
    <citation type="submission" date="2022-08" db="EMBL/GenBank/DDBJ databases">
        <title>Genome sequence of Vagococcus luciliae DSM 112651.</title>
        <authorList>
            <person name="Juan G."/>
            <person name="Anja P."/>
            <person name="Rolf D."/>
            <person name="Kampfer P."/>
            <person name="Vilcinskas A."/>
        </authorList>
    </citation>
    <scope>NUCLEOTIDE SEQUENCE</scope>
    <source>
        <strain evidence="6">G314FT</strain>
    </source>
</reference>
<keyword evidence="1 4" id="KW-0479">Metal-binding</keyword>
<evidence type="ECO:0000256" key="1">
    <source>
        <dbReference type="ARBA" id="ARBA00022723"/>
    </source>
</evidence>
<evidence type="ECO:0000256" key="4">
    <source>
        <dbReference type="RuleBase" id="RU361277"/>
    </source>
</evidence>
<evidence type="ECO:0000313" key="6">
    <source>
        <dbReference type="EMBL" id="UUV98587.1"/>
    </source>
</evidence>
<dbReference type="RefSeq" id="WP_257702104.1">
    <property type="nucleotide sequence ID" value="NZ_CP102451.1"/>
</dbReference>
<dbReference type="EC" id="1.1.1.251" evidence="6"/>
<dbReference type="SUPFAM" id="SSF50129">
    <property type="entry name" value="GroES-like"/>
    <property type="match status" value="1"/>
</dbReference>
<dbReference type="Gene3D" id="3.90.180.10">
    <property type="entry name" value="Medium-chain alcohol dehydrogenases, catalytic domain"/>
    <property type="match status" value="1"/>
</dbReference>
<evidence type="ECO:0000313" key="7">
    <source>
        <dbReference type="Proteomes" id="UP001058273"/>
    </source>
</evidence>
<reference evidence="6" key="2">
    <citation type="submission" date="2022-08" db="EMBL/GenBank/DDBJ databases">
        <authorList>
            <person name="Poehlein A."/>
            <person name="Guzman J."/>
            <person name="Daniel R."/>
            <person name="Vilcinskas A."/>
        </authorList>
    </citation>
    <scope>NUCLEOTIDE SEQUENCE</scope>
    <source>
        <strain evidence="6">G314FT</strain>
    </source>
</reference>
<organism evidence="6 7">
    <name type="scientific">Vagococcus luciliae</name>
    <dbReference type="NCBI Taxonomy" id="2920380"/>
    <lineage>
        <taxon>Bacteria</taxon>
        <taxon>Bacillati</taxon>
        <taxon>Bacillota</taxon>
        <taxon>Bacilli</taxon>
        <taxon>Lactobacillales</taxon>
        <taxon>Enterococcaceae</taxon>
        <taxon>Vagococcus</taxon>
    </lineage>
</organism>
<dbReference type="SMART" id="SM00829">
    <property type="entry name" value="PKS_ER"/>
    <property type="match status" value="1"/>
</dbReference>
<gene>
    <name evidence="6" type="primary">gatD_1</name>
    <name evidence="6" type="ORF">G314FT_07400</name>
</gene>
<evidence type="ECO:0000256" key="2">
    <source>
        <dbReference type="ARBA" id="ARBA00022833"/>
    </source>
</evidence>
<dbReference type="Proteomes" id="UP001058273">
    <property type="component" value="Chromosome"/>
</dbReference>
<dbReference type="PANTHER" id="PTHR43401:SF2">
    <property type="entry name" value="L-THREONINE 3-DEHYDROGENASE"/>
    <property type="match status" value="1"/>
</dbReference>
<dbReference type="GO" id="GO:0008868">
    <property type="term" value="F:galactitol-1-phosphate 5-dehydrogenase activity"/>
    <property type="evidence" value="ECO:0007669"/>
    <property type="project" value="UniProtKB-EC"/>
</dbReference>
<dbReference type="Gene3D" id="3.40.50.720">
    <property type="entry name" value="NAD(P)-binding Rossmann-like Domain"/>
    <property type="match status" value="1"/>
</dbReference>
<keyword evidence="2 4" id="KW-0862">Zinc</keyword>
<dbReference type="InterPro" id="IPR011032">
    <property type="entry name" value="GroES-like_sf"/>
</dbReference>
<dbReference type="Pfam" id="PF00107">
    <property type="entry name" value="ADH_zinc_N"/>
    <property type="match status" value="1"/>
</dbReference>
<accession>A0ABY5NYI9</accession>
<evidence type="ECO:0000259" key="5">
    <source>
        <dbReference type="SMART" id="SM00829"/>
    </source>
</evidence>
<dbReference type="InterPro" id="IPR002328">
    <property type="entry name" value="ADH_Zn_CS"/>
</dbReference>
<evidence type="ECO:0000256" key="3">
    <source>
        <dbReference type="ARBA" id="ARBA00023002"/>
    </source>
</evidence>
<feature type="domain" description="Enoyl reductase (ER)" evidence="5">
    <location>
        <begin position="9"/>
        <end position="353"/>
    </location>
</feature>
<dbReference type="PROSITE" id="PS00059">
    <property type="entry name" value="ADH_ZINC"/>
    <property type="match status" value="1"/>
</dbReference>
<dbReference type="InterPro" id="IPR013149">
    <property type="entry name" value="ADH-like_C"/>
</dbReference>